<dbReference type="InterPro" id="IPR045340">
    <property type="entry name" value="DUF6533"/>
</dbReference>
<name>A0A067NSS1_PLEO1</name>
<proteinExistence type="predicted"/>
<evidence type="ECO:0000259" key="1">
    <source>
        <dbReference type="Pfam" id="PF20151"/>
    </source>
</evidence>
<organism evidence="2 3">
    <name type="scientific">Pleurotus ostreatus (strain PC15)</name>
    <name type="common">Oyster mushroom</name>
    <dbReference type="NCBI Taxonomy" id="1137138"/>
    <lineage>
        <taxon>Eukaryota</taxon>
        <taxon>Fungi</taxon>
        <taxon>Dikarya</taxon>
        <taxon>Basidiomycota</taxon>
        <taxon>Agaricomycotina</taxon>
        <taxon>Agaricomycetes</taxon>
        <taxon>Agaricomycetidae</taxon>
        <taxon>Agaricales</taxon>
        <taxon>Pleurotineae</taxon>
        <taxon>Pleurotaceae</taxon>
        <taxon>Pleurotus</taxon>
    </lineage>
</organism>
<protein>
    <recommendedName>
        <fullName evidence="1">DUF6533 domain-containing protein</fullName>
    </recommendedName>
</protein>
<dbReference type="Proteomes" id="UP000027073">
    <property type="component" value="Unassembled WGS sequence"/>
</dbReference>
<dbReference type="HOGENOM" id="CLU_1768873_0_0_1"/>
<dbReference type="AlphaFoldDB" id="A0A067NSS1"/>
<sequence>MDGPGITGRALNILRSLRAYGPQDRETLRYAANGTGKAATLQSQPQRMLYAYQPGDNLMNRPSEHSLNVSCMKLMMRTCSGRATNVEILYLAPTPTTDDMQPPADVDALLQFQLGNLYDCSLTLDHEITYIWQKQFSFPALLFYLKH</sequence>
<gene>
    <name evidence="2" type="ORF">PLEOSDRAFT_165710</name>
</gene>
<dbReference type="VEuPathDB" id="FungiDB:PLEOSDRAFT_165710"/>
<dbReference type="Pfam" id="PF20151">
    <property type="entry name" value="DUF6533"/>
    <property type="match status" value="1"/>
</dbReference>
<evidence type="ECO:0000313" key="2">
    <source>
        <dbReference type="EMBL" id="KDQ30055.1"/>
    </source>
</evidence>
<dbReference type="InParanoid" id="A0A067NSS1"/>
<feature type="domain" description="DUF6533" evidence="1">
    <location>
        <begin position="117"/>
        <end position="145"/>
    </location>
</feature>
<dbReference type="EMBL" id="KL198006">
    <property type="protein sequence ID" value="KDQ30055.1"/>
    <property type="molecule type" value="Genomic_DNA"/>
</dbReference>
<accession>A0A067NSS1</accession>
<reference evidence="3" key="1">
    <citation type="journal article" date="2014" name="Proc. Natl. Acad. Sci. U.S.A.">
        <title>Extensive sampling of basidiomycete genomes demonstrates inadequacy of the white-rot/brown-rot paradigm for wood decay fungi.</title>
        <authorList>
            <person name="Riley R."/>
            <person name="Salamov A.A."/>
            <person name="Brown D.W."/>
            <person name="Nagy L.G."/>
            <person name="Floudas D."/>
            <person name="Held B.W."/>
            <person name="Levasseur A."/>
            <person name="Lombard V."/>
            <person name="Morin E."/>
            <person name="Otillar R."/>
            <person name="Lindquist E.A."/>
            <person name="Sun H."/>
            <person name="LaButti K.M."/>
            <person name="Schmutz J."/>
            <person name="Jabbour D."/>
            <person name="Luo H."/>
            <person name="Baker S.E."/>
            <person name="Pisabarro A.G."/>
            <person name="Walton J.D."/>
            <person name="Blanchette R.A."/>
            <person name="Henrissat B."/>
            <person name="Martin F."/>
            <person name="Cullen D."/>
            <person name="Hibbett D.S."/>
            <person name="Grigoriev I.V."/>
        </authorList>
    </citation>
    <scope>NUCLEOTIDE SEQUENCE [LARGE SCALE GENOMIC DNA]</scope>
    <source>
        <strain evidence="3">PC15</strain>
    </source>
</reference>
<evidence type="ECO:0000313" key="3">
    <source>
        <dbReference type="Proteomes" id="UP000027073"/>
    </source>
</evidence>